<dbReference type="Proteomes" id="UP001153269">
    <property type="component" value="Unassembled WGS sequence"/>
</dbReference>
<reference evidence="1" key="1">
    <citation type="submission" date="2020-03" db="EMBL/GenBank/DDBJ databases">
        <authorList>
            <person name="Weist P."/>
        </authorList>
    </citation>
    <scope>NUCLEOTIDE SEQUENCE</scope>
</reference>
<name>A0A9N7YE75_PLEPL</name>
<comment type="caution">
    <text evidence="1">The sequence shown here is derived from an EMBL/GenBank/DDBJ whole genome shotgun (WGS) entry which is preliminary data.</text>
</comment>
<sequence>MSTIGGAFQEDVLDAGLPVHRATGGDISKCPYYAAKMTASSRMAYASPLAMAVLQHPTGKGHNSCFALIKIPLIRTHEFGPSSCVHSGPGSVVAWGWIIPVAQGAHFSALVQA</sequence>
<dbReference type="EMBL" id="CADEAL010000583">
    <property type="protein sequence ID" value="CAB1422448.1"/>
    <property type="molecule type" value="Genomic_DNA"/>
</dbReference>
<organism evidence="1 2">
    <name type="scientific">Pleuronectes platessa</name>
    <name type="common">European plaice</name>
    <dbReference type="NCBI Taxonomy" id="8262"/>
    <lineage>
        <taxon>Eukaryota</taxon>
        <taxon>Metazoa</taxon>
        <taxon>Chordata</taxon>
        <taxon>Craniata</taxon>
        <taxon>Vertebrata</taxon>
        <taxon>Euteleostomi</taxon>
        <taxon>Actinopterygii</taxon>
        <taxon>Neopterygii</taxon>
        <taxon>Teleostei</taxon>
        <taxon>Neoteleostei</taxon>
        <taxon>Acanthomorphata</taxon>
        <taxon>Carangaria</taxon>
        <taxon>Pleuronectiformes</taxon>
        <taxon>Pleuronectoidei</taxon>
        <taxon>Pleuronectidae</taxon>
        <taxon>Pleuronectes</taxon>
    </lineage>
</organism>
<dbReference type="AlphaFoldDB" id="A0A9N7YE75"/>
<keyword evidence="2" id="KW-1185">Reference proteome</keyword>
<accession>A0A9N7YE75</accession>
<evidence type="ECO:0000313" key="2">
    <source>
        <dbReference type="Proteomes" id="UP001153269"/>
    </source>
</evidence>
<evidence type="ECO:0000313" key="1">
    <source>
        <dbReference type="EMBL" id="CAB1422448.1"/>
    </source>
</evidence>
<gene>
    <name evidence="1" type="ORF">PLEPLA_LOCUS10364</name>
</gene>
<protein>
    <submittedName>
        <fullName evidence="1">Uncharacterized protein</fullName>
    </submittedName>
</protein>
<proteinExistence type="predicted"/>